<name>A0A316I1N6_9PSEU</name>
<dbReference type="Proteomes" id="UP000246005">
    <property type="component" value="Unassembled WGS sequence"/>
</dbReference>
<reference evidence="2 3" key="1">
    <citation type="submission" date="2018-05" db="EMBL/GenBank/DDBJ databases">
        <title>Genomic Encyclopedia of Type Strains, Phase IV (KMG-IV): sequencing the most valuable type-strain genomes for metagenomic binning, comparative biology and taxonomic classification.</title>
        <authorList>
            <person name="Goeker M."/>
        </authorList>
    </citation>
    <scope>NUCLEOTIDE SEQUENCE [LARGE SCALE GENOMIC DNA]</scope>
    <source>
        <strain evidence="2 3">DSM 45480</strain>
    </source>
</reference>
<feature type="region of interest" description="Disordered" evidence="1">
    <location>
        <begin position="215"/>
        <end position="243"/>
    </location>
</feature>
<feature type="compositionally biased region" description="Basic residues" evidence="1">
    <location>
        <begin position="90"/>
        <end position="103"/>
    </location>
</feature>
<feature type="region of interest" description="Disordered" evidence="1">
    <location>
        <begin position="317"/>
        <end position="345"/>
    </location>
</feature>
<proteinExistence type="predicted"/>
<feature type="region of interest" description="Disordered" evidence="1">
    <location>
        <begin position="20"/>
        <end position="41"/>
    </location>
</feature>
<protein>
    <submittedName>
        <fullName evidence="2">Uncharacterized protein</fullName>
    </submittedName>
</protein>
<evidence type="ECO:0000313" key="2">
    <source>
        <dbReference type="EMBL" id="PWK86913.1"/>
    </source>
</evidence>
<feature type="compositionally biased region" description="Basic and acidic residues" evidence="1">
    <location>
        <begin position="332"/>
        <end position="345"/>
    </location>
</feature>
<feature type="region of interest" description="Disordered" evidence="1">
    <location>
        <begin position="90"/>
        <end position="119"/>
    </location>
</feature>
<evidence type="ECO:0000256" key="1">
    <source>
        <dbReference type="SAM" id="MobiDB-lite"/>
    </source>
</evidence>
<accession>A0A316I1N6</accession>
<gene>
    <name evidence="2" type="ORF">C8D88_10474</name>
</gene>
<comment type="caution">
    <text evidence="2">The sequence shown here is derived from an EMBL/GenBank/DDBJ whole genome shotgun (WGS) entry which is preliminary data.</text>
</comment>
<dbReference type="EMBL" id="QGHB01000004">
    <property type="protein sequence ID" value="PWK86913.1"/>
    <property type="molecule type" value="Genomic_DNA"/>
</dbReference>
<dbReference type="AlphaFoldDB" id="A0A316I1N6"/>
<sequence>MRGLRGRLQVVRVVVRTRDDDHLLGPPGDEELSVPPESGVAGAQERAAPAGQLGVEHLVRSVPVAGADARALHEDLPGLAVRAFLQRAGIGHHQRDRRRHRSAAHQPPATGRLHRPDPLLRERVGVAAQHDRALTDHRAGDHHRGLREAVARHERAPAQTRGREHLAEPVERLGTDRFAADERHLPPAQVEAGQLHLGDAPHTQVEREVRRAAVGPADLGDEPQPADRAADEHPGGEQQCGPAGVDRVEHTAHQSHVVVRRQPGHAGRPGQSVLVGRAVQVGVDQREVVQDVAVGQRHALGLTGGSRGVLQIRRRVDADGGRLPPVGRRRHDLVGREPHQAGEHR</sequence>
<organism evidence="2 3">
    <name type="scientific">Lentzea atacamensis</name>
    <dbReference type="NCBI Taxonomy" id="531938"/>
    <lineage>
        <taxon>Bacteria</taxon>
        <taxon>Bacillati</taxon>
        <taxon>Actinomycetota</taxon>
        <taxon>Actinomycetes</taxon>
        <taxon>Pseudonocardiales</taxon>
        <taxon>Pseudonocardiaceae</taxon>
        <taxon>Lentzea</taxon>
    </lineage>
</organism>
<evidence type="ECO:0000313" key="3">
    <source>
        <dbReference type="Proteomes" id="UP000246005"/>
    </source>
</evidence>